<keyword evidence="1" id="KW-0812">Transmembrane</keyword>
<keyword evidence="1" id="KW-1133">Transmembrane helix</keyword>
<proteinExistence type="predicted"/>
<keyword evidence="1" id="KW-0472">Membrane</keyword>
<evidence type="ECO:0000256" key="1">
    <source>
        <dbReference type="SAM" id="Phobius"/>
    </source>
</evidence>
<reference evidence="2 3" key="1">
    <citation type="journal article" date="2013" name="PLoS ONE">
        <title>Cultivation and Complete Genome Sequencing of Gloeobacter kilaueensis sp. nov., from a Lava Cave in Kilauea Caldera, Hawai'i.</title>
        <authorList>
            <person name="Saw J.H."/>
            <person name="Schatz M."/>
            <person name="Brown M.V."/>
            <person name="Kunkel D.D."/>
            <person name="Foster J.S."/>
            <person name="Shick H."/>
            <person name="Christensen S."/>
            <person name="Hou S."/>
            <person name="Wan X."/>
            <person name="Donachie S.P."/>
        </authorList>
    </citation>
    <scope>NUCLEOTIDE SEQUENCE [LARGE SCALE GENOMIC DNA]</scope>
    <source>
        <strain evidence="3">JS</strain>
    </source>
</reference>
<gene>
    <name evidence="2" type="ORF">GKIL_0365</name>
</gene>
<evidence type="ECO:0000313" key="2">
    <source>
        <dbReference type="EMBL" id="AGY56612.1"/>
    </source>
</evidence>
<accession>U5QCH0</accession>
<organism evidence="2 3">
    <name type="scientific">Gloeobacter kilaueensis (strain ATCC BAA-2537 / CCAP 1431/1 / ULC 316 / JS1)</name>
    <dbReference type="NCBI Taxonomy" id="1183438"/>
    <lineage>
        <taxon>Bacteria</taxon>
        <taxon>Bacillati</taxon>
        <taxon>Cyanobacteriota</taxon>
        <taxon>Cyanophyceae</taxon>
        <taxon>Gloeobacterales</taxon>
        <taxon>Gloeobacteraceae</taxon>
        <taxon>Gloeobacter</taxon>
    </lineage>
</organism>
<dbReference type="HOGENOM" id="CLU_3373983_0_0_3"/>
<keyword evidence="3" id="KW-1185">Reference proteome</keyword>
<dbReference type="AlphaFoldDB" id="U5QCH0"/>
<dbReference type="EMBL" id="CP003587">
    <property type="protein sequence ID" value="AGY56612.1"/>
    <property type="molecule type" value="Genomic_DNA"/>
</dbReference>
<feature type="transmembrane region" description="Helical" evidence="1">
    <location>
        <begin position="6"/>
        <end position="27"/>
    </location>
</feature>
<dbReference type="KEGG" id="glj:GKIL_0365"/>
<sequence>MSGNVWLILIPLGLLVLFVPTVLFLLFKSGQRLF</sequence>
<dbReference type="STRING" id="1183438.GKIL_0365"/>
<protein>
    <submittedName>
        <fullName evidence="2">Uncharacterized protein</fullName>
    </submittedName>
</protein>
<dbReference type="Proteomes" id="UP000017396">
    <property type="component" value="Chromosome"/>
</dbReference>
<name>U5QCH0_GLOK1</name>
<evidence type="ECO:0000313" key="3">
    <source>
        <dbReference type="Proteomes" id="UP000017396"/>
    </source>
</evidence>